<dbReference type="GO" id="GO:0006355">
    <property type="term" value="P:regulation of DNA-templated transcription"/>
    <property type="evidence" value="ECO:0007669"/>
    <property type="project" value="InterPro"/>
</dbReference>
<dbReference type="EMBL" id="SOHK01000012">
    <property type="protein sequence ID" value="TFD66478.1"/>
    <property type="molecule type" value="Genomic_DNA"/>
</dbReference>
<dbReference type="CDD" id="cd17574">
    <property type="entry name" value="REC_OmpR"/>
    <property type="match status" value="1"/>
</dbReference>
<dbReference type="Gene3D" id="3.40.50.2300">
    <property type="match status" value="1"/>
</dbReference>
<dbReference type="InterPro" id="IPR001789">
    <property type="entry name" value="Sig_transdc_resp-reg_receiver"/>
</dbReference>
<dbReference type="InterPro" id="IPR001867">
    <property type="entry name" value="OmpR/PhoB-type_DNA-bd"/>
</dbReference>
<dbReference type="InterPro" id="IPR011006">
    <property type="entry name" value="CheY-like_superfamily"/>
</dbReference>
<dbReference type="Proteomes" id="UP000298154">
    <property type="component" value="Unassembled WGS sequence"/>
</dbReference>
<dbReference type="AlphaFoldDB" id="A0A4R9AN65"/>
<dbReference type="GO" id="GO:0032993">
    <property type="term" value="C:protein-DNA complex"/>
    <property type="evidence" value="ECO:0007669"/>
    <property type="project" value="TreeGrafter"/>
</dbReference>
<dbReference type="RefSeq" id="WP_134555608.1">
    <property type="nucleotide sequence ID" value="NZ_SOHK01000012.1"/>
</dbReference>
<dbReference type="OrthoDB" id="3197131at2"/>
<name>A0A4R9AN65_9MICO</name>
<dbReference type="InterPro" id="IPR036388">
    <property type="entry name" value="WH-like_DNA-bd_sf"/>
</dbReference>
<dbReference type="SUPFAM" id="SSF46894">
    <property type="entry name" value="C-terminal effector domain of the bipartite response regulators"/>
    <property type="match status" value="1"/>
</dbReference>
<dbReference type="PANTHER" id="PTHR48111:SF4">
    <property type="entry name" value="DNA-BINDING DUAL TRANSCRIPTIONAL REGULATOR OMPR"/>
    <property type="match status" value="1"/>
</dbReference>
<accession>A0A4R9AN65</accession>
<keyword evidence="10" id="KW-1185">Reference proteome</keyword>
<keyword evidence="1 5" id="KW-0597">Phosphoprotein</keyword>
<comment type="caution">
    <text evidence="9">The sequence shown here is derived from an EMBL/GenBank/DDBJ whole genome shotgun (WGS) entry which is preliminary data.</text>
</comment>
<feature type="domain" description="OmpR/PhoB-type" evidence="8">
    <location>
        <begin position="206"/>
        <end position="312"/>
    </location>
</feature>
<dbReference type="GO" id="GO:0000156">
    <property type="term" value="F:phosphorelay response regulator activity"/>
    <property type="evidence" value="ECO:0007669"/>
    <property type="project" value="TreeGrafter"/>
</dbReference>
<dbReference type="GO" id="GO:0005829">
    <property type="term" value="C:cytosol"/>
    <property type="evidence" value="ECO:0007669"/>
    <property type="project" value="TreeGrafter"/>
</dbReference>
<dbReference type="InterPro" id="IPR039420">
    <property type="entry name" value="WalR-like"/>
</dbReference>
<proteinExistence type="predicted"/>
<keyword evidence="4" id="KW-0804">Transcription</keyword>
<keyword evidence="3 6" id="KW-0238">DNA-binding</keyword>
<feature type="DNA-binding region" description="OmpR/PhoB-type" evidence="6">
    <location>
        <begin position="206"/>
        <end position="312"/>
    </location>
</feature>
<feature type="domain" description="Response regulatory" evidence="7">
    <location>
        <begin position="10"/>
        <end position="123"/>
    </location>
</feature>
<evidence type="ECO:0000256" key="4">
    <source>
        <dbReference type="ARBA" id="ARBA00023163"/>
    </source>
</evidence>
<feature type="modified residue" description="4-aspartylphosphate" evidence="5">
    <location>
        <position position="59"/>
    </location>
</feature>
<keyword evidence="2" id="KW-0805">Transcription regulation</keyword>
<evidence type="ECO:0000256" key="6">
    <source>
        <dbReference type="PROSITE-ProRule" id="PRU01091"/>
    </source>
</evidence>
<sequence>MHPDNAEQRVAVIIEDDADIRNLLEVVLSQAGFEAIATSNGLDGIAAVRAYDPIVTTLDVSMPGMDGFETAKRIRAFSSTYLVLLTARDDEIDTLQGLEAGADDYLTKPFRPRELRARIEAMLRRPRHSVTANAAATPAVEAPIARPAYSAPVSATTPAAEAAPVATTPVSAAPSLVFRQTPVASAPVFVPATDAANGLTDSAPVNGWFEHNGLRLNPAERLAQLAGAQLELTRTEFDLIAALLESERRVRSKNDLALLLRGEAYASAYPVNEADRRAVEVHMGNLRRKLGDSSTTPRWLETVRGVGYRLAASNDQA</sequence>
<dbReference type="Pfam" id="PF00486">
    <property type="entry name" value="Trans_reg_C"/>
    <property type="match status" value="1"/>
</dbReference>
<evidence type="ECO:0000256" key="3">
    <source>
        <dbReference type="ARBA" id="ARBA00023125"/>
    </source>
</evidence>
<protein>
    <submittedName>
        <fullName evidence="9">Response regulator transcription factor</fullName>
    </submittedName>
</protein>
<organism evidence="9 10">
    <name type="scientific">Cryobacterium ruanii</name>
    <dbReference type="NCBI Taxonomy" id="1259197"/>
    <lineage>
        <taxon>Bacteria</taxon>
        <taxon>Bacillati</taxon>
        <taxon>Actinomycetota</taxon>
        <taxon>Actinomycetes</taxon>
        <taxon>Micrococcales</taxon>
        <taxon>Microbacteriaceae</taxon>
        <taxon>Cryobacterium</taxon>
    </lineage>
</organism>
<dbReference type="Gene3D" id="1.10.10.10">
    <property type="entry name" value="Winged helix-like DNA-binding domain superfamily/Winged helix DNA-binding domain"/>
    <property type="match status" value="1"/>
</dbReference>
<evidence type="ECO:0000259" key="8">
    <source>
        <dbReference type="PROSITE" id="PS51755"/>
    </source>
</evidence>
<dbReference type="InterPro" id="IPR016032">
    <property type="entry name" value="Sig_transdc_resp-reg_C-effctor"/>
</dbReference>
<gene>
    <name evidence="9" type="ORF">E3T47_08370</name>
</gene>
<dbReference type="PROSITE" id="PS50110">
    <property type="entry name" value="RESPONSE_REGULATORY"/>
    <property type="match status" value="1"/>
</dbReference>
<dbReference type="PANTHER" id="PTHR48111">
    <property type="entry name" value="REGULATOR OF RPOS"/>
    <property type="match status" value="1"/>
</dbReference>
<evidence type="ECO:0000256" key="2">
    <source>
        <dbReference type="ARBA" id="ARBA00023015"/>
    </source>
</evidence>
<dbReference type="SUPFAM" id="SSF52172">
    <property type="entry name" value="CheY-like"/>
    <property type="match status" value="1"/>
</dbReference>
<dbReference type="CDD" id="cd00383">
    <property type="entry name" value="trans_reg_C"/>
    <property type="match status" value="1"/>
</dbReference>
<evidence type="ECO:0000259" key="7">
    <source>
        <dbReference type="PROSITE" id="PS50110"/>
    </source>
</evidence>
<dbReference type="SMART" id="SM00862">
    <property type="entry name" value="Trans_reg_C"/>
    <property type="match status" value="1"/>
</dbReference>
<reference evidence="9 10" key="1">
    <citation type="submission" date="2019-03" db="EMBL/GenBank/DDBJ databases">
        <title>Genomics of glacier-inhabiting Cryobacterium strains.</title>
        <authorList>
            <person name="Liu Q."/>
            <person name="Xin Y.-H."/>
        </authorList>
    </citation>
    <scope>NUCLEOTIDE SEQUENCE [LARGE SCALE GENOMIC DNA]</scope>
    <source>
        <strain evidence="9 10">Sr36</strain>
    </source>
</reference>
<dbReference type="SMART" id="SM00448">
    <property type="entry name" value="REC"/>
    <property type="match status" value="1"/>
</dbReference>
<evidence type="ECO:0000256" key="1">
    <source>
        <dbReference type="ARBA" id="ARBA00022553"/>
    </source>
</evidence>
<dbReference type="PROSITE" id="PS51755">
    <property type="entry name" value="OMPR_PHOB"/>
    <property type="match status" value="1"/>
</dbReference>
<evidence type="ECO:0000313" key="9">
    <source>
        <dbReference type="EMBL" id="TFD66478.1"/>
    </source>
</evidence>
<evidence type="ECO:0000313" key="10">
    <source>
        <dbReference type="Proteomes" id="UP000298154"/>
    </source>
</evidence>
<dbReference type="GO" id="GO:0000976">
    <property type="term" value="F:transcription cis-regulatory region binding"/>
    <property type="evidence" value="ECO:0007669"/>
    <property type="project" value="TreeGrafter"/>
</dbReference>
<dbReference type="Pfam" id="PF00072">
    <property type="entry name" value="Response_reg"/>
    <property type="match status" value="1"/>
</dbReference>
<evidence type="ECO:0000256" key="5">
    <source>
        <dbReference type="PROSITE-ProRule" id="PRU00169"/>
    </source>
</evidence>